<name>A0A0J6F4F2_COCPO</name>
<sequence length="128" mass="13970">MKVVLWSRPNHKTGTLVLQLYIRKVAVALRCGENGSSKAIAKLPSDRICVSVGCHKDLIRVSRHRNKRDWGTSEFARRVGAFGGSTLTGITTLFCCRPSLELVGAVAPPFRFTSVEAKMGGPQRSPGF</sequence>
<reference evidence="2" key="3">
    <citation type="journal article" date="2010" name="Genome Res.">
        <title>Population genomic sequencing of Coccidioides fungi reveals recent hybridization and transposon control.</title>
        <authorList>
            <person name="Neafsey D.E."/>
            <person name="Barker B.M."/>
            <person name="Sharpton T.J."/>
            <person name="Stajich J.E."/>
            <person name="Park D.J."/>
            <person name="Whiston E."/>
            <person name="Hung C.-Y."/>
            <person name="McMahan C."/>
            <person name="White J."/>
            <person name="Sykes S."/>
            <person name="Heiman D."/>
            <person name="Young S."/>
            <person name="Zeng Q."/>
            <person name="Abouelleil A."/>
            <person name="Aftuck L."/>
            <person name="Bessette D."/>
            <person name="Brown A."/>
            <person name="FitzGerald M."/>
            <person name="Lui A."/>
            <person name="Macdonald J.P."/>
            <person name="Priest M."/>
            <person name="Orbach M.J."/>
            <person name="Galgiani J.N."/>
            <person name="Kirkland T.N."/>
            <person name="Cole G.T."/>
            <person name="Birren B.W."/>
            <person name="Henn M.R."/>
            <person name="Taylor J.W."/>
            <person name="Rounsley S.D."/>
        </authorList>
    </citation>
    <scope>NUCLEOTIDE SEQUENCE [LARGE SCALE GENOMIC DNA]</scope>
    <source>
        <strain evidence="2">RMSCC 3488</strain>
    </source>
</reference>
<accession>A0A0J6F4F2</accession>
<reference evidence="1 2" key="1">
    <citation type="submission" date="2007-06" db="EMBL/GenBank/DDBJ databases">
        <title>The Genome Sequence of Coccidioides posadasii RMSCC_3488.</title>
        <authorList>
            <consortium name="Coccidioides Genome Resources Consortium"/>
            <consortium name="The Broad Institute Genome Sequencing Platform"/>
            <person name="Henn M.R."/>
            <person name="Sykes S."/>
            <person name="Young S."/>
            <person name="Jaffe D."/>
            <person name="Berlin A."/>
            <person name="Alvarez P."/>
            <person name="Butler J."/>
            <person name="Gnerre S."/>
            <person name="Grabherr M."/>
            <person name="Mauceli E."/>
            <person name="Brockman W."/>
            <person name="Kodira C."/>
            <person name="Alvarado L."/>
            <person name="Zeng Q."/>
            <person name="Crawford M."/>
            <person name="Antoine C."/>
            <person name="Devon K."/>
            <person name="Galgiani J."/>
            <person name="Orsborn K."/>
            <person name="Lewis M.L."/>
            <person name="Nusbaum C."/>
            <person name="Galagan J."/>
            <person name="Birren B."/>
        </authorList>
    </citation>
    <scope>NUCLEOTIDE SEQUENCE [LARGE SCALE GENOMIC DNA]</scope>
    <source>
        <strain evidence="1 2">RMSCC 3488</strain>
    </source>
</reference>
<evidence type="ECO:0000313" key="2">
    <source>
        <dbReference type="Proteomes" id="UP000054567"/>
    </source>
</evidence>
<dbReference type="Proteomes" id="UP000054567">
    <property type="component" value="Unassembled WGS sequence"/>
</dbReference>
<reference evidence="2" key="2">
    <citation type="journal article" date="2009" name="Genome Res.">
        <title>Comparative genomic analyses of the human fungal pathogens Coccidioides and their relatives.</title>
        <authorList>
            <person name="Sharpton T.J."/>
            <person name="Stajich J.E."/>
            <person name="Rounsley S.D."/>
            <person name="Gardner M.J."/>
            <person name="Wortman J.R."/>
            <person name="Jordar V.S."/>
            <person name="Maiti R."/>
            <person name="Kodira C.D."/>
            <person name="Neafsey D.E."/>
            <person name="Zeng Q."/>
            <person name="Hung C.-Y."/>
            <person name="McMahan C."/>
            <person name="Muszewska A."/>
            <person name="Grynberg M."/>
            <person name="Mandel M.A."/>
            <person name="Kellner E.M."/>
            <person name="Barker B.M."/>
            <person name="Galgiani J.N."/>
            <person name="Orbach M.J."/>
            <person name="Kirkland T.N."/>
            <person name="Cole G.T."/>
            <person name="Henn M.R."/>
            <person name="Birren B.W."/>
            <person name="Taylor J.W."/>
        </authorList>
    </citation>
    <scope>NUCLEOTIDE SEQUENCE [LARGE SCALE GENOMIC DNA]</scope>
    <source>
        <strain evidence="2">RMSCC 3488</strain>
    </source>
</reference>
<proteinExistence type="predicted"/>
<protein>
    <submittedName>
        <fullName evidence="1">Uncharacterized protein</fullName>
    </submittedName>
</protein>
<organism evidence="1 2">
    <name type="scientific">Coccidioides posadasii RMSCC 3488</name>
    <dbReference type="NCBI Taxonomy" id="454284"/>
    <lineage>
        <taxon>Eukaryota</taxon>
        <taxon>Fungi</taxon>
        <taxon>Dikarya</taxon>
        <taxon>Ascomycota</taxon>
        <taxon>Pezizomycotina</taxon>
        <taxon>Eurotiomycetes</taxon>
        <taxon>Eurotiomycetidae</taxon>
        <taxon>Onygenales</taxon>
        <taxon>Onygenaceae</taxon>
        <taxon>Coccidioides</taxon>
    </lineage>
</organism>
<gene>
    <name evidence="1" type="ORF">CPAG_00203</name>
</gene>
<dbReference type="VEuPathDB" id="FungiDB:CPAG_00203"/>
<dbReference type="EMBL" id="DS268109">
    <property type="protein sequence ID" value="KMM63849.1"/>
    <property type="molecule type" value="Genomic_DNA"/>
</dbReference>
<evidence type="ECO:0000313" key="1">
    <source>
        <dbReference type="EMBL" id="KMM63849.1"/>
    </source>
</evidence>
<dbReference type="AlphaFoldDB" id="A0A0J6F4F2"/>